<name>A0ABW5UR30_9BURK</name>
<gene>
    <name evidence="1" type="ORF">ACFSW6_16500</name>
</gene>
<dbReference type="EMBL" id="JBHUMV010000007">
    <property type="protein sequence ID" value="MFD2755676.1"/>
    <property type="molecule type" value="Genomic_DNA"/>
</dbReference>
<dbReference type="Proteomes" id="UP001597463">
    <property type="component" value="Unassembled WGS sequence"/>
</dbReference>
<keyword evidence="2" id="KW-1185">Reference proteome</keyword>
<evidence type="ECO:0000313" key="1">
    <source>
        <dbReference type="EMBL" id="MFD2755676.1"/>
    </source>
</evidence>
<sequence length="102" mass="10755">MNPGAERSARVRGAVTRHLSNAVATWQGGEPFGVIFTRVDGKEWMPGAPISAERCTVSLSVLLCHGIEEGVEGLSINGIAYCIASPVLPDSSGWAKFDVVEA</sequence>
<organism evidence="1 2">
    <name type="scientific">Comamonas terrae</name>
    <dbReference type="NCBI Taxonomy" id="673548"/>
    <lineage>
        <taxon>Bacteria</taxon>
        <taxon>Pseudomonadati</taxon>
        <taxon>Pseudomonadota</taxon>
        <taxon>Betaproteobacteria</taxon>
        <taxon>Burkholderiales</taxon>
        <taxon>Comamonadaceae</taxon>
        <taxon>Comamonas</taxon>
    </lineage>
</organism>
<evidence type="ECO:0000313" key="2">
    <source>
        <dbReference type="Proteomes" id="UP001597463"/>
    </source>
</evidence>
<comment type="caution">
    <text evidence="1">The sequence shown here is derived from an EMBL/GenBank/DDBJ whole genome shotgun (WGS) entry which is preliminary data.</text>
</comment>
<proteinExistence type="predicted"/>
<protein>
    <submittedName>
        <fullName evidence="1">Uncharacterized protein</fullName>
    </submittedName>
</protein>
<reference evidence="2" key="1">
    <citation type="journal article" date="2019" name="Int. J. Syst. Evol. Microbiol.">
        <title>The Global Catalogue of Microorganisms (GCM) 10K type strain sequencing project: providing services to taxonomists for standard genome sequencing and annotation.</title>
        <authorList>
            <consortium name="The Broad Institute Genomics Platform"/>
            <consortium name="The Broad Institute Genome Sequencing Center for Infectious Disease"/>
            <person name="Wu L."/>
            <person name="Ma J."/>
        </authorList>
    </citation>
    <scope>NUCLEOTIDE SEQUENCE [LARGE SCALE GENOMIC DNA]</scope>
    <source>
        <strain evidence="2">TISTR 1906</strain>
    </source>
</reference>
<accession>A0ABW5UR30</accession>